<dbReference type="InterPro" id="IPR005599">
    <property type="entry name" value="GPI_mannosylTrfase"/>
</dbReference>
<comment type="similarity">
    <text evidence="3 12">Belongs to the glycosyltransferase 22 family.</text>
</comment>
<feature type="transmembrane region" description="Helical" evidence="12">
    <location>
        <begin position="133"/>
        <end position="151"/>
    </location>
</feature>
<evidence type="ECO:0000256" key="5">
    <source>
        <dbReference type="ARBA" id="ARBA00022679"/>
    </source>
</evidence>
<feature type="transmembrane region" description="Helical" evidence="12">
    <location>
        <begin position="333"/>
        <end position="353"/>
    </location>
</feature>
<evidence type="ECO:0000256" key="9">
    <source>
        <dbReference type="ARBA" id="ARBA00023136"/>
    </source>
</evidence>
<evidence type="ECO:0000256" key="8">
    <source>
        <dbReference type="ARBA" id="ARBA00022989"/>
    </source>
</evidence>
<dbReference type="EC" id="2.4.1.-" evidence="12"/>
<feature type="transmembrane region" description="Helical" evidence="12">
    <location>
        <begin position="12"/>
        <end position="31"/>
    </location>
</feature>
<dbReference type="Proteomes" id="UP000009096">
    <property type="component" value="Chromosome 1"/>
</dbReference>
<sequence length="561" mass="61404">MRALTISANMKTSDIFLTCLLITFPLVHLLVSPYTKVEESFNIQAAHDILIYGTPTQDIYERLSHTYDHFSFPGAVPRTFLGAVLLAGLGQPIIALVGFQYAQLVVRGILGAANVAALLTFKSSLKRAYGSGVSAWWVVFMASQFHINYYVSRTLPNMYAFCLTTLASAFLLPQTSPHLSAARQKQAIALLVIAAAIFRSEVAVLLSTTGLYLLFTRRMGLGPLVLTFLGSFISSLLISVPIDSYFWQKPLWPELWGFYFNAILGSSSEWGVSPWYYYFTSALPKLLLNPFVPALAVYALLQPGTSRATQTLLIPSLLFVAIYSAQPHKEARFIFYVVPSLTAAAALGANFVFSRASKSIIYRGVSAVIVLSVLVSFVGSTVMLLFSSLNYPGGDALRQLSYITRDDPTPVIDVHADVLSCMTGLTLFGQNPSGFPIAFPITSNPDSTAPVLVFDKTEKGDQLYWPRFWERFDYALAENPRKVLGGWQVIGVVAGYDGVEILKPGSHAAGNESKEGTIGGEKILGLGANVAALRNMVRGYTGGWWVGPRMSPRIRILRRVS</sequence>
<organism evidence="13 14">
    <name type="scientific">Gibberella moniliformis (strain M3125 / FGSC 7600)</name>
    <name type="common">Maize ear and stalk rot fungus</name>
    <name type="synonym">Fusarium verticillioides</name>
    <dbReference type="NCBI Taxonomy" id="334819"/>
    <lineage>
        <taxon>Eukaryota</taxon>
        <taxon>Fungi</taxon>
        <taxon>Dikarya</taxon>
        <taxon>Ascomycota</taxon>
        <taxon>Pezizomycotina</taxon>
        <taxon>Sordariomycetes</taxon>
        <taxon>Hypocreomycetidae</taxon>
        <taxon>Hypocreales</taxon>
        <taxon>Nectriaceae</taxon>
        <taxon>Fusarium</taxon>
        <taxon>Fusarium fujikuroi species complex</taxon>
    </lineage>
</organism>
<feature type="transmembrane region" description="Helical" evidence="12">
    <location>
        <begin position="79"/>
        <end position="97"/>
    </location>
</feature>
<keyword evidence="7 12" id="KW-0256">Endoplasmic reticulum</keyword>
<keyword evidence="8 12" id="KW-1133">Transmembrane helix</keyword>
<dbReference type="AlphaFoldDB" id="W7LHK7"/>
<feature type="transmembrane region" description="Helical" evidence="12">
    <location>
        <begin position="158"/>
        <end position="175"/>
    </location>
</feature>
<evidence type="ECO:0000313" key="13">
    <source>
        <dbReference type="EMBL" id="EWG37991.1"/>
    </source>
</evidence>
<dbReference type="GO" id="GO:0006487">
    <property type="term" value="P:protein N-linked glycosylation"/>
    <property type="evidence" value="ECO:0007669"/>
    <property type="project" value="TreeGrafter"/>
</dbReference>
<keyword evidence="6 12" id="KW-0812">Transmembrane</keyword>
<dbReference type="GO" id="GO:0005789">
    <property type="term" value="C:endoplasmic reticulum membrane"/>
    <property type="evidence" value="ECO:0007669"/>
    <property type="project" value="UniProtKB-SubCell"/>
</dbReference>
<dbReference type="STRING" id="334819.W7LHK7"/>
<comment type="pathway">
    <text evidence="2">Protein modification; protein glycosylation.</text>
</comment>
<evidence type="ECO:0000256" key="7">
    <source>
        <dbReference type="ARBA" id="ARBA00022824"/>
    </source>
</evidence>
<feature type="transmembrane region" description="Helical" evidence="12">
    <location>
        <begin position="275"/>
        <end position="301"/>
    </location>
</feature>
<dbReference type="PANTHER" id="PTHR22760">
    <property type="entry name" value="GLYCOSYLTRANSFERASE"/>
    <property type="match status" value="1"/>
</dbReference>
<keyword evidence="9 12" id="KW-0472">Membrane</keyword>
<keyword evidence="14" id="KW-1185">Reference proteome</keyword>
<keyword evidence="4 12" id="KW-0328">Glycosyltransferase</keyword>
<evidence type="ECO:0000256" key="6">
    <source>
        <dbReference type="ARBA" id="ARBA00022692"/>
    </source>
</evidence>
<comment type="catalytic activity">
    <reaction evidence="11">
        <text>an alpha-D-Man-(1-&gt;2)-alpha-D-Man-(1-&gt;2)-alpha-D-Man-(1-&gt;3)-[alpha-D-Man-(1-&gt;2)-alpha-D-Man-(1-&gt;3)-alpha-D-Man-(1-&gt;6)]-beta-D-Man-(1-&gt;4)-beta-D-GlcNAc-(1-&gt;4)-alpha-D-GlcNAc-diphospho-di-trans,poly-cis-dolichol + a di-trans,poly-cis-dolichyl beta-D-mannosyl phosphate = an alpha-D-Man-(1-&gt;2)-alpha-D-Man-(1-&gt;2)-alpha-D-Man-(1-&gt;3)-[alpha-D-Man-(1-&gt;2)-alpha-D-Man-(1-&gt;3)-[alpha-D-Man-(1-&gt;6)]-alpha-D-Man-(1-&gt;6)]-beta-D-Man-(1-&gt;4)-beta-D-GlcNAc-(1-&gt;4)-alpha-D-GlcNAc-diphospho-di-trans,poly-cis-dolichol + a di-trans,poly-cis-dolichyl phosphate + H(+)</text>
        <dbReference type="Rhea" id="RHEA:29535"/>
        <dbReference type="Rhea" id="RHEA-COMP:19498"/>
        <dbReference type="Rhea" id="RHEA-COMP:19501"/>
        <dbReference type="Rhea" id="RHEA-COMP:19518"/>
        <dbReference type="Rhea" id="RHEA-COMP:19519"/>
        <dbReference type="ChEBI" id="CHEBI:15378"/>
        <dbReference type="ChEBI" id="CHEBI:57683"/>
        <dbReference type="ChEBI" id="CHEBI:58211"/>
        <dbReference type="ChEBI" id="CHEBI:132517"/>
        <dbReference type="ChEBI" id="CHEBI:132519"/>
        <dbReference type="EC" id="2.4.1.260"/>
    </reaction>
    <physiologicalReaction direction="left-to-right" evidence="11">
        <dbReference type="Rhea" id="RHEA:29536"/>
    </physiologicalReaction>
</comment>
<gene>
    <name evidence="13" type="ORF">FVEG_01362</name>
</gene>
<accession>W7LHK7</accession>
<dbReference type="PANTHER" id="PTHR22760:SF1">
    <property type="entry name" value="DOL-P-MAN:MAN(7)GLCNAC(2)-PP-DOL ALPHA-1,6-MANNOSYLTRANSFERASE"/>
    <property type="match status" value="1"/>
</dbReference>
<evidence type="ECO:0000313" key="14">
    <source>
        <dbReference type="Proteomes" id="UP000009096"/>
    </source>
</evidence>
<dbReference type="Pfam" id="PF03901">
    <property type="entry name" value="Glyco_transf_22"/>
    <property type="match status" value="1"/>
</dbReference>
<protein>
    <recommendedName>
        <fullName evidence="12">Mannosyltransferase</fullName>
        <ecNumber evidence="12">2.4.1.-</ecNumber>
    </recommendedName>
</protein>
<dbReference type="VEuPathDB" id="FungiDB:FVEG_01362"/>
<dbReference type="eggNOG" id="KOG2516">
    <property type="taxonomic scope" value="Eukaryota"/>
</dbReference>
<feature type="transmembrane region" description="Helical" evidence="12">
    <location>
        <begin position="104"/>
        <end position="121"/>
    </location>
</feature>
<dbReference type="GeneID" id="30059666"/>
<keyword evidence="5" id="KW-0808">Transferase</keyword>
<dbReference type="GO" id="GO:0052917">
    <property type="term" value="F:dol-P-Man:Man(7)GlcNAc(2)-PP-Dol alpha-1,6-mannosyltransferase activity"/>
    <property type="evidence" value="ECO:0007669"/>
    <property type="project" value="UniProtKB-EC"/>
</dbReference>
<evidence type="ECO:0000256" key="11">
    <source>
        <dbReference type="ARBA" id="ARBA00048899"/>
    </source>
</evidence>
<evidence type="ECO:0000256" key="2">
    <source>
        <dbReference type="ARBA" id="ARBA00004922"/>
    </source>
</evidence>
<dbReference type="EMBL" id="DS022242">
    <property type="protein sequence ID" value="EWG37991.1"/>
    <property type="molecule type" value="Genomic_DNA"/>
</dbReference>
<evidence type="ECO:0000256" key="3">
    <source>
        <dbReference type="ARBA" id="ARBA00007063"/>
    </source>
</evidence>
<dbReference type="OrthoDB" id="19039at2759"/>
<comment type="function">
    <text evidence="10">Mannosyltransferase that operates in the biosynthetic pathway of dolichol-linked oligosaccharides, the glycan precursors employed in protein asparagine (N)-glycosylation. The assembly of dolichol-linked oligosaccharides begins on the cytosolic side of the endoplasmic reticulum membrane and finishes in its lumen. The sequential addition of sugars to dolichol pyrophosphate produces dolichol-linked oligosaccharides containing fourteen sugars, including two GlcNAcs, nine mannoses and three glucoses. Once assembled, the oligosaccharide is transferred from the lipid to nascent proteins by oligosaccharyltransferases. In the lumen of the endoplasmic reticulum, adds the eighth mannose residue in an alpha-1,6 linkage onto Man(7)GlcNAc(2)-PP-dolichol to produce Man(8)GlcNAc(2)-PP-dolichol.</text>
</comment>
<feature type="transmembrane region" description="Helical" evidence="12">
    <location>
        <begin position="365"/>
        <end position="386"/>
    </location>
</feature>
<name>W7LHK7_GIBM7</name>
<feature type="transmembrane region" description="Helical" evidence="12">
    <location>
        <begin position="221"/>
        <end position="242"/>
    </location>
</feature>
<comment type="subcellular location">
    <subcellularLocation>
        <location evidence="1 12">Endoplasmic reticulum membrane</location>
        <topology evidence="1 12">Multi-pass membrane protein</topology>
    </subcellularLocation>
</comment>
<dbReference type="KEGG" id="fvr:FVEG_01362"/>
<evidence type="ECO:0000256" key="12">
    <source>
        <dbReference type="RuleBase" id="RU363075"/>
    </source>
</evidence>
<feature type="transmembrane region" description="Helical" evidence="12">
    <location>
        <begin position="187"/>
        <end position="214"/>
    </location>
</feature>
<dbReference type="EMBL" id="CM000578">
    <property type="protein sequence ID" value="EWG37991.1"/>
    <property type="molecule type" value="Genomic_DNA"/>
</dbReference>
<dbReference type="RefSeq" id="XP_018744182.1">
    <property type="nucleotide sequence ID" value="XM_018888299.1"/>
</dbReference>
<evidence type="ECO:0000256" key="1">
    <source>
        <dbReference type="ARBA" id="ARBA00004477"/>
    </source>
</evidence>
<evidence type="ECO:0000256" key="10">
    <source>
        <dbReference type="ARBA" id="ARBA00044721"/>
    </source>
</evidence>
<reference evidence="13 14" key="1">
    <citation type="journal article" date="2010" name="Nature">
        <title>Comparative genomics reveals mobile pathogenicity chromosomes in Fusarium.</title>
        <authorList>
            <person name="Ma L.J."/>
            <person name="van der Does H.C."/>
            <person name="Borkovich K.A."/>
            <person name="Coleman J.J."/>
            <person name="Daboussi M.J."/>
            <person name="Di Pietro A."/>
            <person name="Dufresne M."/>
            <person name="Freitag M."/>
            <person name="Grabherr M."/>
            <person name="Henrissat B."/>
            <person name="Houterman P.M."/>
            <person name="Kang S."/>
            <person name="Shim W.B."/>
            <person name="Woloshuk C."/>
            <person name="Xie X."/>
            <person name="Xu J.R."/>
            <person name="Antoniw J."/>
            <person name="Baker S.E."/>
            <person name="Bluhm B.H."/>
            <person name="Breakspear A."/>
            <person name="Brown D.W."/>
            <person name="Butchko R.A."/>
            <person name="Chapman S."/>
            <person name="Coulson R."/>
            <person name="Coutinho P.M."/>
            <person name="Danchin E.G."/>
            <person name="Diener A."/>
            <person name="Gale L.R."/>
            <person name="Gardiner D.M."/>
            <person name="Goff S."/>
            <person name="Hammond-Kosack K.E."/>
            <person name="Hilburn K."/>
            <person name="Hua-Van A."/>
            <person name="Jonkers W."/>
            <person name="Kazan K."/>
            <person name="Kodira C.D."/>
            <person name="Koehrsen M."/>
            <person name="Kumar L."/>
            <person name="Lee Y.H."/>
            <person name="Li L."/>
            <person name="Manners J.M."/>
            <person name="Miranda-Saavedra D."/>
            <person name="Mukherjee M."/>
            <person name="Park G."/>
            <person name="Park J."/>
            <person name="Park S.Y."/>
            <person name="Proctor R.H."/>
            <person name="Regev A."/>
            <person name="Ruiz-Roldan M.C."/>
            <person name="Sain D."/>
            <person name="Sakthikumar S."/>
            <person name="Sykes S."/>
            <person name="Schwartz D.C."/>
            <person name="Turgeon B.G."/>
            <person name="Wapinski I."/>
            <person name="Yoder O."/>
            <person name="Young S."/>
            <person name="Zeng Q."/>
            <person name="Zhou S."/>
            <person name="Galagan J."/>
            <person name="Cuomo C.A."/>
            <person name="Kistler H.C."/>
            <person name="Rep M."/>
        </authorList>
    </citation>
    <scope>NUCLEOTIDE SEQUENCE [LARGE SCALE GENOMIC DNA]</scope>
    <source>
        <strain evidence="14">M3125 / FGSC 7600</strain>
    </source>
</reference>
<dbReference type="UniPathway" id="UPA00378"/>
<evidence type="ECO:0000256" key="4">
    <source>
        <dbReference type="ARBA" id="ARBA00022676"/>
    </source>
</evidence>
<proteinExistence type="inferred from homology"/>